<name>A0ABY8SX23_9BURK</name>
<dbReference type="EMBL" id="CP125947">
    <property type="protein sequence ID" value="WHS67171.1"/>
    <property type="molecule type" value="Genomic_DNA"/>
</dbReference>
<dbReference type="RefSeq" id="WP_283488218.1">
    <property type="nucleotide sequence ID" value="NZ_CP125947.1"/>
</dbReference>
<reference evidence="1 2" key="1">
    <citation type="submission" date="2023-05" db="EMBL/GenBank/DDBJ databases">
        <authorList>
            <person name="Yin Y."/>
            <person name="Lu Z."/>
        </authorList>
    </citation>
    <scope>NUCLEOTIDE SEQUENCE [LARGE SCALE GENOMIC DNA]</scope>
    <source>
        <strain evidence="1 2">ZM22</strain>
    </source>
</reference>
<accession>A0ABY8SX23</accession>
<dbReference type="Proteomes" id="UP001240697">
    <property type="component" value="Chromosome"/>
</dbReference>
<keyword evidence="2" id="KW-1185">Reference proteome</keyword>
<gene>
    <name evidence="1" type="ORF">QMY55_08650</name>
</gene>
<organism evidence="1 2">
    <name type="scientific">Comamonas resistens</name>
    <dbReference type="NCBI Taxonomy" id="3046670"/>
    <lineage>
        <taxon>Bacteria</taxon>
        <taxon>Pseudomonadati</taxon>
        <taxon>Pseudomonadota</taxon>
        <taxon>Betaproteobacteria</taxon>
        <taxon>Burkholderiales</taxon>
        <taxon>Comamonadaceae</taxon>
        <taxon>Comamonas</taxon>
    </lineage>
</organism>
<evidence type="ECO:0000313" key="2">
    <source>
        <dbReference type="Proteomes" id="UP001240697"/>
    </source>
</evidence>
<proteinExistence type="predicted"/>
<sequence length="136" mass="15178">MRYAYIESGVVVEVARVDPFSIFFEGYASKFVEVPDNVEPGYLSTVDGYIPAPVDLLYPRFVGNEKLDLFTQSEQLAVVTATMTDPIVKLLYDRMIGAAYMSYEDPETEQGLALLESKGLLTPERKAEIVVQMQPA</sequence>
<evidence type="ECO:0000313" key="1">
    <source>
        <dbReference type="EMBL" id="WHS67171.1"/>
    </source>
</evidence>
<protein>
    <submittedName>
        <fullName evidence="1">Uncharacterized protein</fullName>
    </submittedName>
</protein>